<dbReference type="FunFam" id="3.30.160.60:FF:000446">
    <property type="entry name" value="Zinc finger protein"/>
    <property type="match status" value="2"/>
</dbReference>
<dbReference type="Gene3D" id="3.30.160.60">
    <property type="entry name" value="Classic Zinc Finger"/>
    <property type="match status" value="7"/>
</dbReference>
<dbReference type="GO" id="GO:0008270">
    <property type="term" value="F:zinc ion binding"/>
    <property type="evidence" value="ECO:0007669"/>
    <property type="project" value="UniProtKB-KW"/>
</dbReference>
<dbReference type="SUPFAM" id="SSF57716">
    <property type="entry name" value="Glucocorticoid receptor-like (DNA-binding domain)"/>
    <property type="match status" value="1"/>
</dbReference>
<keyword evidence="6" id="KW-0862">Zinc</keyword>
<dbReference type="SMART" id="SM00692">
    <property type="entry name" value="DM3"/>
    <property type="match status" value="1"/>
</dbReference>
<dbReference type="PROSITE" id="PS00028">
    <property type="entry name" value="ZINC_FINGER_C2H2_1"/>
    <property type="match status" value="8"/>
</dbReference>
<dbReference type="InterPro" id="IPR006612">
    <property type="entry name" value="THAP_Znf"/>
</dbReference>
<dbReference type="InParanoid" id="A0A067QUP9"/>
<keyword evidence="5 11" id="KW-0863">Zinc-finger</keyword>
<feature type="domain" description="C2H2-type" evidence="13">
    <location>
        <begin position="585"/>
        <end position="612"/>
    </location>
</feature>
<protein>
    <submittedName>
        <fullName evidence="15">Uncharacterized protein</fullName>
    </submittedName>
</protein>
<dbReference type="GO" id="GO:0000978">
    <property type="term" value="F:RNA polymerase II cis-regulatory region sequence-specific DNA binding"/>
    <property type="evidence" value="ECO:0007669"/>
    <property type="project" value="TreeGrafter"/>
</dbReference>
<dbReference type="InterPro" id="IPR013087">
    <property type="entry name" value="Znf_C2H2_type"/>
</dbReference>
<accession>A0A067QUP9</accession>
<evidence type="ECO:0000259" key="13">
    <source>
        <dbReference type="PROSITE" id="PS50157"/>
    </source>
</evidence>
<keyword evidence="16" id="KW-1185">Reference proteome</keyword>
<organism evidence="15 16">
    <name type="scientific">Zootermopsis nevadensis</name>
    <name type="common">Dampwood termite</name>
    <dbReference type="NCBI Taxonomy" id="136037"/>
    <lineage>
        <taxon>Eukaryota</taxon>
        <taxon>Metazoa</taxon>
        <taxon>Ecdysozoa</taxon>
        <taxon>Arthropoda</taxon>
        <taxon>Hexapoda</taxon>
        <taxon>Insecta</taxon>
        <taxon>Pterygota</taxon>
        <taxon>Neoptera</taxon>
        <taxon>Polyneoptera</taxon>
        <taxon>Dictyoptera</taxon>
        <taxon>Blattodea</taxon>
        <taxon>Blattoidea</taxon>
        <taxon>Termitoidae</taxon>
        <taxon>Termopsidae</taxon>
        <taxon>Zootermopsis</taxon>
    </lineage>
</organism>
<evidence type="ECO:0000256" key="12">
    <source>
        <dbReference type="PROSITE-ProRule" id="PRU00309"/>
    </source>
</evidence>
<dbReference type="PANTHER" id="PTHR24393:SF15">
    <property type="entry name" value="IP01243P-RELATED"/>
    <property type="match status" value="1"/>
</dbReference>
<evidence type="ECO:0000256" key="9">
    <source>
        <dbReference type="ARBA" id="ARBA00023163"/>
    </source>
</evidence>
<name>A0A067QUP9_ZOONE</name>
<evidence type="ECO:0000256" key="8">
    <source>
        <dbReference type="ARBA" id="ARBA00023125"/>
    </source>
</evidence>
<evidence type="ECO:0000256" key="6">
    <source>
        <dbReference type="ARBA" id="ARBA00022833"/>
    </source>
</evidence>
<feature type="domain" description="THAP-type" evidence="14">
    <location>
        <begin position="13"/>
        <end position="107"/>
    </location>
</feature>
<evidence type="ECO:0000256" key="5">
    <source>
        <dbReference type="ARBA" id="ARBA00022771"/>
    </source>
</evidence>
<keyword evidence="3" id="KW-0479">Metal-binding</keyword>
<dbReference type="OMA" id="GAHTKTM"/>
<dbReference type="PROSITE" id="PS50157">
    <property type="entry name" value="ZINC_FINGER_C2H2_2"/>
    <property type="match status" value="8"/>
</dbReference>
<dbReference type="GO" id="GO:0005634">
    <property type="term" value="C:nucleus"/>
    <property type="evidence" value="ECO:0007669"/>
    <property type="project" value="UniProtKB-SubCell"/>
</dbReference>
<feature type="domain" description="C2H2-type" evidence="13">
    <location>
        <begin position="502"/>
        <end position="529"/>
    </location>
</feature>
<dbReference type="PROSITE" id="PS50950">
    <property type="entry name" value="ZF_THAP"/>
    <property type="match status" value="1"/>
</dbReference>
<dbReference type="Pfam" id="PF13912">
    <property type="entry name" value="zf-C2H2_6"/>
    <property type="match status" value="1"/>
</dbReference>
<feature type="domain" description="C2H2-type" evidence="13">
    <location>
        <begin position="613"/>
        <end position="640"/>
    </location>
</feature>
<feature type="domain" description="C2H2-type" evidence="13">
    <location>
        <begin position="454"/>
        <end position="476"/>
    </location>
</feature>
<reference evidence="15 16" key="1">
    <citation type="journal article" date="2014" name="Nat. Commun.">
        <title>Molecular traces of alternative social organization in a termite genome.</title>
        <authorList>
            <person name="Terrapon N."/>
            <person name="Li C."/>
            <person name="Robertson H.M."/>
            <person name="Ji L."/>
            <person name="Meng X."/>
            <person name="Booth W."/>
            <person name="Chen Z."/>
            <person name="Childers C.P."/>
            <person name="Glastad K.M."/>
            <person name="Gokhale K."/>
            <person name="Gowin J."/>
            <person name="Gronenberg W."/>
            <person name="Hermansen R.A."/>
            <person name="Hu H."/>
            <person name="Hunt B.G."/>
            <person name="Huylmans A.K."/>
            <person name="Khalil S.M."/>
            <person name="Mitchell R.D."/>
            <person name="Munoz-Torres M.C."/>
            <person name="Mustard J.A."/>
            <person name="Pan H."/>
            <person name="Reese J.T."/>
            <person name="Scharf M.E."/>
            <person name="Sun F."/>
            <person name="Vogel H."/>
            <person name="Xiao J."/>
            <person name="Yang W."/>
            <person name="Yang Z."/>
            <person name="Yang Z."/>
            <person name="Zhou J."/>
            <person name="Zhu J."/>
            <person name="Brent C.S."/>
            <person name="Elsik C.G."/>
            <person name="Goodisman M.A."/>
            <person name="Liberles D.A."/>
            <person name="Roe R.M."/>
            <person name="Vargo E.L."/>
            <person name="Vilcinskas A."/>
            <person name="Wang J."/>
            <person name="Bornberg-Bauer E."/>
            <person name="Korb J."/>
            <person name="Zhang G."/>
            <person name="Liebig J."/>
        </authorList>
    </citation>
    <scope>NUCLEOTIDE SEQUENCE [LARGE SCALE GENOMIC DNA]</scope>
    <source>
        <tissue evidence="15">Whole organism</tissue>
    </source>
</reference>
<dbReference type="SMART" id="SM00355">
    <property type="entry name" value="ZnF_C2H2"/>
    <property type="match status" value="9"/>
</dbReference>
<comment type="similarity">
    <text evidence="2">Belongs to the krueppel C2H2-type zinc-finger protein family.</text>
</comment>
<dbReference type="AlphaFoldDB" id="A0A067QUP9"/>
<evidence type="ECO:0000256" key="10">
    <source>
        <dbReference type="ARBA" id="ARBA00023242"/>
    </source>
</evidence>
<gene>
    <name evidence="15" type="ORF">L798_13370</name>
</gene>
<evidence type="ECO:0000256" key="1">
    <source>
        <dbReference type="ARBA" id="ARBA00004123"/>
    </source>
</evidence>
<evidence type="ECO:0000256" key="2">
    <source>
        <dbReference type="ARBA" id="ARBA00006991"/>
    </source>
</evidence>
<dbReference type="eggNOG" id="KOG1721">
    <property type="taxonomic scope" value="Eukaryota"/>
</dbReference>
<evidence type="ECO:0000256" key="3">
    <source>
        <dbReference type="ARBA" id="ARBA00022723"/>
    </source>
</evidence>
<feature type="domain" description="C2H2-type" evidence="13">
    <location>
        <begin position="426"/>
        <end position="453"/>
    </location>
</feature>
<dbReference type="SUPFAM" id="SSF57667">
    <property type="entry name" value="beta-beta-alpha zinc fingers"/>
    <property type="match status" value="5"/>
</dbReference>
<evidence type="ECO:0000259" key="14">
    <source>
        <dbReference type="PROSITE" id="PS50950"/>
    </source>
</evidence>
<dbReference type="Pfam" id="PF00096">
    <property type="entry name" value="zf-C2H2"/>
    <property type="match status" value="6"/>
</dbReference>
<evidence type="ECO:0000256" key="4">
    <source>
        <dbReference type="ARBA" id="ARBA00022737"/>
    </source>
</evidence>
<dbReference type="FunFam" id="3.30.160.60:FF:000007">
    <property type="entry name" value="Basic krueppel-like factor 3"/>
    <property type="match status" value="1"/>
</dbReference>
<dbReference type="SMART" id="SM00980">
    <property type="entry name" value="THAP"/>
    <property type="match status" value="1"/>
</dbReference>
<keyword evidence="9" id="KW-0804">Transcription</keyword>
<keyword evidence="4" id="KW-0677">Repeat</keyword>
<dbReference type="EMBL" id="KK852989">
    <property type="protein sequence ID" value="KDR12793.1"/>
    <property type="molecule type" value="Genomic_DNA"/>
</dbReference>
<dbReference type="FunFam" id="3.30.160.60:FF:000100">
    <property type="entry name" value="Zinc finger 45-like"/>
    <property type="match status" value="1"/>
</dbReference>
<keyword evidence="10" id="KW-0539">Nucleus</keyword>
<feature type="domain" description="C2H2-type" evidence="13">
    <location>
        <begin position="641"/>
        <end position="668"/>
    </location>
</feature>
<keyword evidence="7" id="KW-0805">Transcription regulation</keyword>
<feature type="domain" description="C2H2-type" evidence="13">
    <location>
        <begin position="529"/>
        <end position="556"/>
    </location>
</feature>
<dbReference type="Proteomes" id="UP000027135">
    <property type="component" value="Unassembled WGS sequence"/>
</dbReference>
<feature type="domain" description="C2H2-type" evidence="13">
    <location>
        <begin position="557"/>
        <end position="584"/>
    </location>
</feature>
<dbReference type="OrthoDB" id="6077919at2759"/>
<keyword evidence="8 12" id="KW-0238">DNA-binding</keyword>
<dbReference type="InterPro" id="IPR036236">
    <property type="entry name" value="Znf_C2H2_sf"/>
</dbReference>
<comment type="subcellular location">
    <subcellularLocation>
        <location evidence="1">Nucleus</location>
    </subcellularLocation>
</comment>
<dbReference type="GO" id="GO:0001228">
    <property type="term" value="F:DNA-binding transcription activator activity, RNA polymerase II-specific"/>
    <property type="evidence" value="ECO:0007669"/>
    <property type="project" value="TreeGrafter"/>
</dbReference>
<sequence length="669" mass="77484">MLHMEFPEKRPSVSKECCSVPQCSSRASRDRCLSFHRFPKKGRKITILNGFGKTELRELWAQTLRLQKPVTPYMVVCSRHFSRADFILPDFPARKRCLKKNAIPSQNLPVSSCKMLVGSKDKKRKIQAYILNKEGAVGITPCQDKYEICFESVDVAEGQFTTQEHELHSENVDTLLIKEEVSTEQSNEMFYENMTASSIKKEHPFTQELRGCSENADTGEEKCGMHFSIVDVSSIKKEPIDEVNVTRDSFAIGENETVNPLSIKQEQDMEQEECDAYFANNTQMKEGEVGNIIATEQSSRGINETFFENDNIIHIKEEEPEIQENNSYIPINENHFTTQGIKMCSMNLDLMSVKEEQLADESFAVVKVKEEEITFPEQEESETDEVFSMNGLTVAGQSPTTEQQNTSRDVHIFQPDGTDHSANTLHKCETCGKTFMKRKYLLAHVRIHTDERCHKCKVCGKAFRLRYALKRHFLTHKKCQVCHKTFRSLKIHALTHLENQSQECKICNKTFASLRALQTHVRTHTNQIQECKLCGKTLTTLGSLKTHVRVHTGERPYECKICSKNFIRSNRLKEHVRIHTGEQPYQCKTCWKTFKFANTLRLHVRLHANERTFKCKVCDKDFQLLGDLKKHYITHKKNNTYNCILCNERFTDLRRFKKHILVHTREQLY</sequence>
<proteinExistence type="inferred from homology"/>
<evidence type="ECO:0000313" key="16">
    <source>
        <dbReference type="Proteomes" id="UP000027135"/>
    </source>
</evidence>
<evidence type="ECO:0000256" key="7">
    <source>
        <dbReference type="ARBA" id="ARBA00023015"/>
    </source>
</evidence>
<dbReference type="PANTHER" id="PTHR24393">
    <property type="entry name" value="ZINC FINGER PROTEIN"/>
    <property type="match status" value="1"/>
</dbReference>
<evidence type="ECO:0000313" key="15">
    <source>
        <dbReference type="EMBL" id="KDR12793.1"/>
    </source>
</evidence>
<evidence type="ECO:0000256" key="11">
    <source>
        <dbReference type="PROSITE-ProRule" id="PRU00042"/>
    </source>
</evidence>